<evidence type="ECO:0000313" key="2">
    <source>
        <dbReference type="EMBL" id="BBK24744.1"/>
    </source>
</evidence>
<evidence type="ECO:0000313" key="3">
    <source>
        <dbReference type="Proteomes" id="UP000320585"/>
    </source>
</evidence>
<dbReference type="RefSeq" id="WP_143332391.1">
    <property type="nucleotide sequence ID" value="NZ_AP019697.1"/>
</dbReference>
<feature type="compositionally biased region" description="Basic and acidic residues" evidence="1">
    <location>
        <begin position="161"/>
        <end position="170"/>
    </location>
</feature>
<dbReference type="InterPro" id="IPR010298">
    <property type="entry name" value="YacP-like"/>
</dbReference>
<evidence type="ECO:0008006" key="4">
    <source>
        <dbReference type="Google" id="ProtNLM"/>
    </source>
</evidence>
<dbReference type="GeneID" id="92715900"/>
<organism evidence="2 3">
    <name type="scientific">Dialister hominis</name>
    <dbReference type="NCBI Taxonomy" id="2582419"/>
    <lineage>
        <taxon>Bacteria</taxon>
        <taxon>Bacillati</taxon>
        <taxon>Bacillota</taxon>
        <taxon>Negativicutes</taxon>
        <taxon>Veillonellales</taxon>
        <taxon>Veillonellaceae</taxon>
        <taxon>Dialister</taxon>
    </lineage>
</organism>
<dbReference type="PANTHER" id="PTHR34547">
    <property type="entry name" value="YACP-LIKE NYN DOMAIN PROTEIN"/>
    <property type="match status" value="1"/>
</dbReference>
<keyword evidence="3" id="KW-1185">Reference proteome</keyword>
<accession>A0A8D5A4A5</accession>
<dbReference type="Proteomes" id="UP000320585">
    <property type="component" value="Chromosome"/>
</dbReference>
<dbReference type="KEGG" id="dho:Dia5BBH33_06790"/>
<sequence length="170" mass="19709">MRDLYLVDGYNVIFWVPDVFGRDDLESSRKKLIDLLQDYGAHNNIEMIVVFDGMGTSTKVKKEVLSDSFAIVFTPSRMTADSYIEKESYIRRNEYRSIYVVTSDGPEQRQVLGNGSYRVAVDDLMWSLKHDKKDQHTFIKKNNQTNRRSEIGHSLPPSVQEKLDKLRGKK</sequence>
<evidence type="ECO:0000256" key="1">
    <source>
        <dbReference type="SAM" id="MobiDB-lite"/>
    </source>
</evidence>
<dbReference type="PANTHER" id="PTHR34547:SF1">
    <property type="entry name" value="YACP-LIKE NYN DOMAIN PROTEIN"/>
    <property type="match status" value="1"/>
</dbReference>
<dbReference type="AlphaFoldDB" id="A0A8D5A4A5"/>
<dbReference type="EMBL" id="AP019697">
    <property type="protein sequence ID" value="BBK24744.1"/>
    <property type="molecule type" value="Genomic_DNA"/>
</dbReference>
<reference evidence="3" key="1">
    <citation type="submission" date="2019-05" db="EMBL/GenBank/DDBJ databases">
        <title>Complete genome sequencing of Dialister sp. strain 5BBH33.</title>
        <authorList>
            <person name="Sakamoto M."/>
            <person name="Murakami T."/>
            <person name="Mori H."/>
        </authorList>
    </citation>
    <scope>NUCLEOTIDE SEQUENCE [LARGE SCALE GENOMIC DNA]</scope>
    <source>
        <strain evidence="3">5BBH33</strain>
    </source>
</reference>
<gene>
    <name evidence="2" type="ORF">Dia5BBH33_06790</name>
</gene>
<protein>
    <recommendedName>
        <fullName evidence="4">Tetracycline resistance protein</fullName>
    </recommendedName>
</protein>
<proteinExistence type="predicted"/>
<name>A0A8D5A4A5_9FIRM</name>
<feature type="region of interest" description="Disordered" evidence="1">
    <location>
        <begin position="143"/>
        <end position="170"/>
    </location>
</feature>
<dbReference type="Pfam" id="PF05991">
    <property type="entry name" value="NYN_YacP"/>
    <property type="match status" value="1"/>
</dbReference>
<dbReference type="OrthoDB" id="9792160at2"/>